<dbReference type="InterPro" id="IPR013272">
    <property type="entry name" value="Vps72/YL1_C"/>
</dbReference>
<feature type="compositionally biased region" description="Low complexity" evidence="5">
    <location>
        <begin position="66"/>
        <end position="85"/>
    </location>
</feature>
<evidence type="ECO:0000256" key="1">
    <source>
        <dbReference type="ARBA" id="ARBA00004123"/>
    </source>
</evidence>
<name>A0A8A1MP60_AJECA</name>
<dbReference type="VEuPathDB" id="FungiDB:I7I51_03223"/>
<keyword evidence="2" id="KW-0805">Transcription regulation</keyword>
<evidence type="ECO:0000313" key="8">
    <source>
        <dbReference type="Proteomes" id="UP000663671"/>
    </source>
</evidence>
<feature type="domain" description="Vps72/YL1 C-terminal" evidence="6">
    <location>
        <begin position="168"/>
        <end position="197"/>
    </location>
</feature>
<keyword evidence="3" id="KW-0804">Transcription</keyword>
<keyword evidence="4" id="KW-0539">Nucleus</keyword>
<gene>
    <name evidence="7" type="ORF">I7I51_03223</name>
</gene>
<comment type="subcellular location">
    <subcellularLocation>
        <location evidence="1">Nucleus</location>
    </subcellularLocation>
</comment>
<dbReference type="Pfam" id="PF08265">
    <property type="entry name" value="YL1_C"/>
    <property type="match status" value="1"/>
</dbReference>
<dbReference type="AlphaFoldDB" id="A0A8A1MP60"/>
<evidence type="ECO:0000256" key="4">
    <source>
        <dbReference type="ARBA" id="ARBA00023242"/>
    </source>
</evidence>
<feature type="compositionally biased region" description="Basic and acidic residues" evidence="5">
    <location>
        <begin position="7"/>
        <end position="17"/>
    </location>
</feature>
<dbReference type="InterPro" id="IPR029525">
    <property type="entry name" value="INO80C/Ies6"/>
</dbReference>
<feature type="compositionally biased region" description="Basic residues" evidence="5">
    <location>
        <begin position="29"/>
        <end position="42"/>
    </location>
</feature>
<dbReference type="PANTHER" id="PTHR31200">
    <property type="entry name" value="INO80 COMPLEX SUBUNIT C"/>
    <property type="match status" value="1"/>
</dbReference>
<evidence type="ECO:0000259" key="6">
    <source>
        <dbReference type="SMART" id="SM00993"/>
    </source>
</evidence>
<accession>A0A8A1MP60</accession>
<evidence type="ECO:0000256" key="5">
    <source>
        <dbReference type="SAM" id="MobiDB-lite"/>
    </source>
</evidence>
<reference evidence="7" key="1">
    <citation type="submission" date="2021-01" db="EMBL/GenBank/DDBJ databases">
        <title>Chromosome-level genome assembly of a human fungal pathogen reveals clustering of transcriptionally co-regulated genes.</title>
        <authorList>
            <person name="Voorhies M."/>
            <person name="Cohen S."/>
            <person name="Shea T.P."/>
            <person name="Petrus S."/>
            <person name="Munoz J.F."/>
            <person name="Poplawski S."/>
            <person name="Goldman W.E."/>
            <person name="Michael T."/>
            <person name="Cuomo C.A."/>
            <person name="Sil A."/>
            <person name="Beyhan S."/>
        </authorList>
    </citation>
    <scope>NUCLEOTIDE SEQUENCE</scope>
    <source>
        <strain evidence="7">WU24</strain>
    </source>
</reference>
<sequence>MLPRPSAADDSHQKLLDQLDMARIPRPFRNPHWKPSARRNKNVKQILSETSRKEASVLASQNNSGASTPFAAPSSTTAAAATPATENGTGDGTSATPATAIGVGVNVGVTSRPPNIAQAAQSLSTLVLEKNFRTLAQMGGVMANGMGPAVTYTNIESAPSLHPSSQKRYCDITGLPAPYTDPKTRLRYHDKEVFAVVRSLGQGVAESYLEVRGAHVVLK</sequence>
<dbReference type="EMBL" id="CP069116">
    <property type="protein sequence ID" value="QSS67010.1"/>
    <property type="molecule type" value="Genomic_DNA"/>
</dbReference>
<dbReference type="OrthoDB" id="49520at2759"/>
<evidence type="ECO:0000256" key="3">
    <source>
        <dbReference type="ARBA" id="ARBA00023163"/>
    </source>
</evidence>
<proteinExistence type="predicted"/>
<dbReference type="GO" id="GO:0006338">
    <property type="term" value="P:chromatin remodeling"/>
    <property type="evidence" value="ECO:0007669"/>
    <property type="project" value="InterPro"/>
</dbReference>
<evidence type="ECO:0000256" key="2">
    <source>
        <dbReference type="ARBA" id="ARBA00023015"/>
    </source>
</evidence>
<dbReference type="PANTHER" id="PTHR31200:SF1">
    <property type="entry name" value="INO80 COMPLEX SUBUNIT C"/>
    <property type="match status" value="1"/>
</dbReference>
<dbReference type="SMART" id="SM00993">
    <property type="entry name" value="YL1_C"/>
    <property type="match status" value="1"/>
</dbReference>
<protein>
    <submittedName>
        <fullName evidence="7">Chromatin-remodeling complex subunit ies6</fullName>
    </submittedName>
</protein>
<dbReference type="Proteomes" id="UP000663671">
    <property type="component" value="Chromosome 6"/>
</dbReference>
<evidence type="ECO:0000313" key="7">
    <source>
        <dbReference type="EMBL" id="QSS67010.1"/>
    </source>
</evidence>
<feature type="compositionally biased region" description="Polar residues" evidence="5">
    <location>
        <begin position="86"/>
        <end position="96"/>
    </location>
</feature>
<feature type="region of interest" description="Disordered" evidence="5">
    <location>
        <begin position="1"/>
        <end position="96"/>
    </location>
</feature>
<dbReference type="GO" id="GO:0031011">
    <property type="term" value="C:Ino80 complex"/>
    <property type="evidence" value="ECO:0007669"/>
    <property type="project" value="InterPro"/>
</dbReference>
<organism evidence="7 8">
    <name type="scientific">Ajellomyces capsulatus</name>
    <name type="common">Darling's disease fungus</name>
    <name type="synonym">Histoplasma capsulatum</name>
    <dbReference type="NCBI Taxonomy" id="5037"/>
    <lineage>
        <taxon>Eukaryota</taxon>
        <taxon>Fungi</taxon>
        <taxon>Dikarya</taxon>
        <taxon>Ascomycota</taxon>
        <taxon>Pezizomycotina</taxon>
        <taxon>Eurotiomycetes</taxon>
        <taxon>Eurotiomycetidae</taxon>
        <taxon>Onygenales</taxon>
        <taxon>Ajellomycetaceae</taxon>
        <taxon>Histoplasma</taxon>
    </lineage>
</organism>